<dbReference type="InterPro" id="IPR043128">
    <property type="entry name" value="Rev_trsase/Diguanyl_cyclase"/>
</dbReference>
<comment type="caution">
    <text evidence="1">The sequence shown here is derived from an EMBL/GenBank/DDBJ whole genome shotgun (WGS) entry which is preliminary data.</text>
</comment>
<sequence length="75" mass="8618">MNSAATLNRAVKMLVRGMNHVVDYVEDLLVDTPTWEDIVGTLRELFRRQVNIIVRPRQHVLGAKMIDFLVIGSER</sequence>
<proteinExistence type="predicted"/>
<dbReference type="EMBL" id="BLXT01000063">
    <property type="protein sequence ID" value="GFN74236.1"/>
    <property type="molecule type" value="Genomic_DNA"/>
</dbReference>
<organism evidence="1 2">
    <name type="scientific">Plakobranchus ocellatus</name>
    <dbReference type="NCBI Taxonomy" id="259542"/>
    <lineage>
        <taxon>Eukaryota</taxon>
        <taxon>Metazoa</taxon>
        <taxon>Spiralia</taxon>
        <taxon>Lophotrochozoa</taxon>
        <taxon>Mollusca</taxon>
        <taxon>Gastropoda</taxon>
        <taxon>Heterobranchia</taxon>
        <taxon>Euthyneura</taxon>
        <taxon>Panpulmonata</taxon>
        <taxon>Sacoglossa</taxon>
        <taxon>Placobranchoidea</taxon>
        <taxon>Plakobranchidae</taxon>
        <taxon>Plakobranchus</taxon>
    </lineage>
</organism>
<gene>
    <name evidence="1" type="ORF">PoB_000074200</name>
</gene>
<evidence type="ECO:0000313" key="1">
    <source>
        <dbReference type="EMBL" id="GFN74236.1"/>
    </source>
</evidence>
<evidence type="ECO:0000313" key="2">
    <source>
        <dbReference type="Proteomes" id="UP000735302"/>
    </source>
</evidence>
<keyword evidence="2" id="KW-1185">Reference proteome</keyword>
<dbReference type="AlphaFoldDB" id="A0AAV3XUR6"/>
<protein>
    <submittedName>
        <fullName evidence="1">Zinc finger protein</fullName>
    </submittedName>
</protein>
<name>A0AAV3XUR6_9GAST</name>
<reference evidence="1 2" key="1">
    <citation type="journal article" date="2021" name="Elife">
        <title>Chloroplast acquisition without the gene transfer in kleptoplastic sea slugs, Plakobranchus ocellatus.</title>
        <authorList>
            <person name="Maeda T."/>
            <person name="Takahashi S."/>
            <person name="Yoshida T."/>
            <person name="Shimamura S."/>
            <person name="Takaki Y."/>
            <person name="Nagai Y."/>
            <person name="Toyoda A."/>
            <person name="Suzuki Y."/>
            <person name="Arimoto A."/>
            <person name="Ishii H."/>
            <person name="Satoh N."/>
            <person name="Nishiyama T."/>
            <person name="Hasebe M."/>
            <person name="Maruyama T."/>
            <person name="Minagawa J."/>
            <person name="Obokata J."/>
            <person name="Shigenobu S."/>
        </authorList>
    </citation>
    <scope>NUCLEOTIDE SEQUENCE [LARGE SCALE GENOMIC DNA]</scope>
</reference>
<dbReference type="Gene3D" id="3.30.70.270">
    <property type="match status" value="1"/>
</dbReference>
<dbReference type="Proteomes" id="UP000735302">
    <property type="component" value="Unassembled WGS sequence"/>
</dbReference>
<accession>A0AAV3XUR6</accession>